<dbReference type="Pfam" id="PF05845">
    <property type="entry name" value="PhnH"/>
    <property type="match status" value="1"/>
</dbReference>
<dbReference type="InterPro" id="IPR038058">
    <property type="entry name" value="PhnH-like_sp"/>
</dbReference>
<proteinExistence type="predicted"/>
<dbReference type="RefSeq" id="WP_267927134.1">
    <property type="nucleotide sequence ID" value="NZ_AP024233.1"/>
</dbReference>
<dbReference type="InterPro" id="IPR008772">
    <property type="entry name" value="Phosphonate_metab_PhnH"/>
</dbReference>
<keyword evidence="1" id="KW-0456">Lyase</keyword>
<protein>
    <submittedName>
        <fullName evidence="1">Phosphonate C-P lyase system protein PhnH</fullName>
    </submittedName>
</protein>
<keyword evidence="2" id="KW-1185">Reference proteome</keyword>
<name>A0A915UAX5_9BACT</name>
<evidence type="ECO:0000313" key="1">
    <source>
        <dbReference type="EMBL" id="BCO10401.1"/>
    </source>
</evidence>
<gene>
    <name evidence="1" type="ORF">GF1_27770</name>
</gene>
<sequence>MINRQVQLEQTNRRNFRVCLETLARPGTTGTILPVFGSHLLALAHCLLYPEVTSCFYAPGNQRQLRAMTGSPGAPPDQADYIFCDRAETTILTAARAGTLMHPEQSATLFIQTDDPGVKTTRVLLSGPGIPGRMARSLPVAGSFLSLLREKNSSFPLGLDCFFLDRDGRMTGIARTTRVEIIP</sequence>
<reference evidence="1" key="1">
    <citation type="submission" date="2020-12" db="EMBL/GenBank/DDBJ databases">
        <title>Desulfobium dissulfuricans gen. nov., sp. nov., a novel mesophilic, sulfate-reducing bacterium isolated from a deep-sea hydrothermal vent.</title>
        <authorList>
            <person name="Hashimoto Y."/>
            <person name="Tame A."/>
            <person name="Sawayama S."/>
            <person name="Miyazaki J."/>
            <person name="Takai K."/>
            <person name="Nakagawa S."/>
        </authorList>
    </citation>
    <scope>NUCLEOTIDE SEQUENCE</scope>
    <source>
        <strain evidence="1">GF1</strain>
    </source>
</reference>
<organism evidence="1 2">
    <name type="scientific">Desulfolithobacter dissulfuricans</name>
    <dbReference type="NCBI Taxonomy" id="2795293"/>
    <lineage>
        <taxon>Bacteria</taxon>
        <taxon>Pseudomonadati</taxon>
        <taxon>Thermodesulfobacteriota</taxon>
        <taxon>Desulfobulbia</taxon>
        <taxon>Desulfobulbales</taxon>
        <taxon>Desulfobulbaceae</taxon>
        <taxon>Desulfolithobacter</taxon>
    </lineage>
</organism>
<accession>A0A915UAX5</accession>
<dbReference type="GO" id="GO:0019634">
    <property type="term" value="P:organic phosphonate metabolic process"/>
    <property type="evidence" value="ECO:0007669"/>
    <property type="project" value="InterPro"/>
</dbReference>
<dbReference type="AlphaFoldDB" id="A0A915UAX5"/>
<dbReference type="EMBL" id="AP024233">
    <property type="protein sequence ID" value="BCO10401.1"/>
    <property type="molecule type" value="Genomic_DNA"/>
</dbReference>
<dbReference type="Proteomes" id="UP001063350">
    <property type="component" value="Chromosome"/>
</dbReference>
<dbReference type="KEGG" id="ddu:GF1_27770"/>
<dbReference type="Gene3D" id="3.40.50.11310">
    <property type="entry name" value="Bacterial phosphonate metabolism protein PhnH"/>
    <property type="match status" value="1"/>
</dbReference>
<dbReference type="SUPFAM" id="SSF159709">
    <property type="entry name" value="PhnH-like"/>
    <property type="match status" value="1"/>
</dbReference>
<dbReference type="GO" id="GO:0016829">
    <property type="term" value="F:lyase activity"/>
    <property type="evidence" value="ECO:0007669"/>
    <property type="project" value="UniProtKB-KW"/>
</dbReference>
<evidence type="ECO:0000313" key="2">
    <source>
        <dbReference type="Proteomes" id="UP001063350"/>
    </source>
</evidence>